<evidence type="ECO:0008006" key="4">
    <source>
        <dbReference type="Google" id="ProtNLM"/>
    </source>
</evidence>
<dbReference type="PROSITE" id="PS51257">
    <property type="entry name" value="PROKAR_LIPOPROTEIN"/>
    <property type="match status" value="1"/>
</dbReference>
<dbReference type="Gene3D" id="1.10.260.130">
    <property type="match status" value="1"/>
</dbReference>
<proteinExistence type="predicted"/>
<dbReference type="Gene3D" id="3.40.50.1820">
    <property type="entry name" value="alpha/beta hydrolase"/>
    <property type="match status" value="1"/>
</dbReference>
<protein>
    <recommendedName>
        <fullName evidence="4">Lipase</fullName>
    </recommendedName>
</protein>
<name>A0A426VGT1_9BURK</name>
<feature type="chain" id="PRO_5019516105" description="Lipase" evidence="1">
    <location>
        <begin position="31"/>
        <end position="426"/>
    </location>
</feature>
<dbReference type="GO" id="GO:0016042">
    <property type="term" value="P:lipid catabolic process"/>
    <property type="evidence" value="ECO:0007669"/>
    <property type="project" value="InterPro"/>
</dbReference>
<sequence>MLERPGFAGARRLGGAFLARWIGASLLSLAACHVAQAAAQAWPPLASPVAKPGDDAFYTAPSEAELQAAQPGDVLRYREMSAKAYYLFPVKGQAWQLMYRSTDHKGRPVAAVTAALLPSTAPAKNRKLYVYNTAYDALTLNCAPSYQIAKGTALEQALVQSGLNKGWVAVVPDYEGLQSLWTVGRNSGQAVLDAIRAAERFLPLGLSGAATPAVLTGYSGGSIASTWANELYRSYAPELNIVGVAAGGVPVDMGNVARKVDGKLFAGLYMGAVSALGRAYPEVDVDALTNEEGKAMLVKIRDMCAGQFLGGTPDVVGSFAFKKMASYTTVPDILAVPAVQQVVALNRLGQRKPGAPTYLYNGLFDQVMPVDDVKGLVTTYCQQGVPTTFRQVLGEHITSVFLGFQGAFDYLEARLAGKAITSTSCK</sequence>
<dbReference type="InterPro" id="IPR029058">
    <property type="entry name" value="AB_hydrolase_fold"/>
</dbReference>
<dbReference type="InterPro" id="IPR005152">
    <property type="entry name" value="Lipase_secreted"/>
</dbReference>
<dbReference type="AlphaFoldDB" id="A0A426VGT1"/>
<keyword evidence="3" id="KW-1185">Reference proteome</keyword>
<dbReference type="RefSeq" id="WP_125241247.1">
    <property type="nucleotide sequence ID" value="NZ_RSED01000001.1"/>
</dbReference>
<dbReference type="EMBL" id="RSED01000001">
    <property type="protein sequence ID" value="RRS06104.1"/>
    <property type="molecule type" value="Genomic_DNA"/>
</dbReference>
<dbReference type="Pfam" id="PF03583">
    <property type="entry name" value="LIP"/>
    <property type="match status" value="1"/>
</dbReference>
<dbReference type="Proteomes" id="UP000269265">
    <property type="component" value="Unassembled WGS sequence"/>
</dbReference>
<feature type="signal peptide" evidence="1">
    <location>
        <begin position="1"/>
        <end position="30"/>
    </location>
</feature>
<evidence type="ECO:0000313" key="3">
    <source>
        <dbReference type="Proteomes" id="UP000269265"/>
    </source>
</evidence>
<dbReference type="PANTHER" id="PTHR34853:SF1">
    <property type="entry name" value="LIPASE 5"/>
    <property type="match status" value="1"/>
</dbReference>
<reference evidence="2 3" key="1">
    <citation type="submission" date="2018-12" db="EMBL/GenBank/DDBJ databases">
        <title>The whole draft genome of Aquabacterium sp. SJQ9.</title>
        <authorList>
            <person name="Sun L."/>
            <person name="Gao X."/>
            <person name="Chen W."/>
            <person name="Huang K."/>
        </authorList>
    </citation>
    <scope>NUCLEOTIDE SEQUENCE [LARGE SCALE GENOMIC DNA]</scope>
    <source>
        <strain evidence="2 3">SJQ9</strain>
    </source>
</reference>
<gene>
    <name evidence="2" type="ORF">EIP75_00415</name>
</gene>
<dbReference type="OrthoDB" id="9798122at2"/>
<evidence type="ECO:0000313" key="2">
    <source>
        <dbReference type="EMBL" id="RRS06104.1"/>
    </source>
</evidence>
<evidence type="ECO:0000256" key="1">
    <source>
        <dbReference type="SAM" id="SignalP"/>
    </source>
</evidence>
<dbReference type="PANTHER" id="PTHR34853">
    <property type="match status" value="1"/>
</dbReference>
<organism evidence="2 3">
    <name type="scientific">Aquabacterium soli</name>
    <dbReference type="NCBI Taxonomy" id="2493092"/>
    <lineage>
        <taxon>Bacteria</taxon>
        <taxon>Pseudomonadati</taxon>
        <taxon>Pseudomonadota</taxon>
        <taxon>Betaproteobacteria</taxon>
        <taxon>Burkholderiales</taxon>
        <taxon>Aquabacterium</taxon>
    </lineage>
</organism>
<dbReference type="SUPFAM" id="SSF53474">
    <property type="entry name" value="alpha/beta-Hydrolases"/>
    <property type="match status" value="1"/>
</dbReference>
<keyword evidence="1" id="KW-0732">Signal</keyword>
<accession>A0A426VGT1</accession>
<comment type="caution">
    <text evidence="2">The sequence shown here is derived from an EMBL/GenBank/DDBJ whole genome shotgun (WGS) entry which is preliminary data.</text>
</comment>
<dbReference type="PIRSF" id="PIRSF029171">
    <property type="entry name" value="Esterase_LipA"/>
    <property type="match status" value="1"/>
</dbReference>
<dbReference type="GO" id="GO:0004806">
    <property type="term" value="F:triacylglycerol lipase activity"/>
    <property type="evidence" value="ECO:0007669"/>
    <property type="project" value="InterPro"/>
</dbReference>